<sequence length="93" mass="10551">MRERLTADEVRNVEEGEHLVVHLHEDEYWMMGEGKVQYVSKEQNGDTRISLRSLTGHSCTLKVPSDARAGLRFDGAARGSRNLRVKRVESKGL</sequence>
<keyword evidence="2" id="KW-1185">Reference proteome</keyword>
<organism evidence="1 2">
    <name type="scientific">Halogranum tailed virus 1</name>
    <dbReference type="NCBI Taxonomy" id="1273749"/>
    <lineage>
        <taxon>Viruses</taxon>
        <taxon>Duplodnaviria</taxon>
        <taxon>Heunggongvirae</taxon>
        <taxon>Uroviricota</taxon>
        <taxon>Caudoviricetes</taxon>
        <taxon>Thumleimavirales</taxon>
        <taxon>Halomagnusviridae</taxon>
        <taxon>Hagravirus</taxon>
        <taxon>Hagravirus capitaneum</taxon>
        <taxon>Hagravirus HGTV1</taxon>
    </lineage>
</organism>
<evidence type="ECO:0000313" key="2">
    <source>
        <dbReference type="Proteomes" id="UP000202786"/>
    </source>
</evidence>
<dbReference type="EMBL" id="KC292026">
    <property type="protein sequence ID" value="AGM11560.1"/>
    <property type="molecule type" value="Genomic_DNA"/>
</dbReference>
<proteinExistence type="predicted"/>
<accession>R4T9F6</accession>
<name>R4T9F6_9CAUD</name>
<protein>
    <submittedName>
        <fullName evidence="1">Uncharacterized protein</fullName>
    </submittedName>
</protein>
<dbReference type="GeneID" id="16194030"/>
<dbReference type="KEGG" id="vg:16194030"/>
<evidence type="ECO:0000313" key="1">
    <source>
        <dbReference type="EMBL" id="AGM11560.1"/>
    </source>
</evidence>
<gene>
    <name evidence="1" type="primary">263</name>
    <name evidence="1" type="ORF">HGTV1_263</name>
</gene>
<reference evidence="1 2" key="1">
    <citation type="submission" date="2012-12" db="EMBL/GenBank/DDBJ databases">
        <authorList>
            <person name="Sencilo A."/>
            <person name="Jacobs-Sera D."/>
            <person name="Russell D.A."/>
            <person name="Ko C."/>
            <person name="Atanasova N."/>
            <person name="Osterlund E."/>
            <person name="Oksanen H.M."/>
            <person name="Bamford D.H."/>
            <person name="Hatfull G.F."/>
            <person name="Roine E."/>
            <person name="Hendrix R.W."/>
        </authorList>
    </citation>
    <scope>NUCLEOTIDE SEQUENCE [LARGE SCALE GENOMIC DNA]</scope>
</reference>
<dbReference type="Proteomes" id="UP000202786">
    <property type="component" value="Segment"/>
</dbReference>
<dbReference type="RefSeq" id="YP_008059438.1">
    <property type="nucleotide sequence ID" value="NC_021328.1"/>
</dbReference>